<dbReference type="OrthoDB" id="199095at2"/>
<dbReference type="AlphaFoldDB" id="A0A5R9BZS3"/>
<feature type="domain" description="Glycosyl transferase family 1" evidence="2">
    <location>
        <begin position="190"/>
        <end position="337"/>
    </location>
</feature>
<dbReference type="Pfam" id="PF00534">
    <property type="entry name" value="Glycos_transf_1"/>
    <property type="match status" value="1"/>
</dbReference>
<dbReference type="InterPro" id="IPR001296">
    <property type="entry name" value="Glyco_trans_1"/>
</dbReference>
<dbReference type="CDD" id="cd03801">
    <property type="entry name" value="GT4_PimA-like"/>
    <property type="match status" value="1"/>
</dbReference>
<evidence type="ECO:0000256" key="1">
    <source>
        <dbReference type="ARBA" id="ARBA00022679"/>
    </source>
</evidence>
<evidence type="ECO:0000259" key="2">
    <source>
        <dbReference type="Pfam" id="PF00534"/>
    </source>
</evidence>
<name>A0A5R9BZS3_9LACT</name>
<dbReference type="Proteomes" id="UP000307201">
    <property type="component" value="Unassembled WGS sequence"/>
</dbReference>
<dbReference type="EMBL" id="VBTE01000047">
    <property type="protein sequence ID" value="TLQ05881.1"/>
    <property type="molecule type" value="Genomic_DNA"/>
</dbReference>
<accession>A0A5R9BZS3</accession>
<reference evidence="3 4" key="1">
    <citation type="submission" date="2019-05" db="EMBL/GenBank/DDBJ databases">
        <title>The metagenome of a microbial culture collection derived from dairy environment covers the genomic content of the human microbiome.</title>
        <authorList>
            <person name="Roder T."/>
            <person name="Wuthrich D."/>
            <person name="Sattari Z."/>
            <person name="Von Ah U."/>
            <person name="Bar C."/>
            <person name="Ronchi F."/>
            <person name="Macpherson A.J."/>
            <person name="Ganal-Vonarburg S.C."/>
            <person name="Bruggmann R."/>
            <person name="Vergeres G."/>
        </authorList>
    </citation>
    <scope>NUCLEOTIDE SEQUENCE [LARGE SCALE GENOMIC DNA]</scope>
    <source>
        <strain evidence="3 4">FAM 24235</strain>
    </source>
</reference>
<dbReference type="GO" id="GO:0016757">
    <property type="term" value="F:glycosyltransferase activity"/>
    <property type="evidence" value="ECO:0007669"/>
    <property type="project" value="InterPro"/>
</dbReference>
<dbReference type="RefSeq" id="WP_138472909.1">
    <property type="nucleotide sequence ID" value="NZ_JBGQQG010000075.1"/>
</dbReference>
<organism evidence="3 4">
    <name type="scientific">Marinilactibacillus psychrotolerans</name>
    <dbReference type="NCBI Taxonomy" id="191770"/>
    <lineage>
        <taxon>Bacteria</taxon>
        <taxon>Bacillati</taxon>
        <taxon>Bacillota</taxon>
        <taxon>Bacilli</taxon>
        <taxon>Lactobacillales</taxon>
        <taxon>Carnobacteriaceae</taxon>
        <taxon>Marinilactibacillus</taxon>
    </lineage>
</organism>
<dbReference type="PANTHER" id="PTHR46401:SF2">
    <property type="entry name" value="GLYCOSYLTRANSFERASE WBBK-RELATED"/>
    <property type="match status" value="1"/>
</dbReference>
<dbReference type="Gene3D" id="3.40.50.2000">
    <property type="entry name" value="Glycogen Phosphorylase B"/>
    <property type="match status" value="2"/>
</dbReference>
<proteinExistence type="predicted"/>
<keyword evidence="1 3" id="KW-0808">Transferase</keyword>
<comment type="caution">
    <text evidence="3">The sequence shown here is derived from an EMBL/GenBank/DDBJ whole genome shotgun (WGS) entry which is preliminary data.</text>
</comment>
<protein>
    <submittedName>
        <fullName evidence="3">Glycosyltransferase family 4 protein</fullName>
    </submittedName>
</protein>
<dbReference type="PANTHER" id="PTHR46401">
    <property type="entry name" value="GLYCOSYLTRANSFERASE WBBK-RELATED"/>
    <property type="match status" value="1"/>
</dbReference>
<evidence type="ECO:0000313" key="3">
    <source>
        <dbReference type="EMBL" id="TLQ05881.1"/>
    </source>
</evidence>
<dbReference type="GO" id="GO:0009103">
    <property type="term" value="P:lipopolysaccharide biosynthetic process"/>
    <property type="evidence" value="ECO:0007669"/>
    <property type="project" value="TreeGrafter"/>
</dbReference>
<dbReference type="SUPFAM" id="SSF53756">
    <property type="entry name" value="UDP-Glycosyltransferase/glycogen phosphorylase"/>
    <property type="match status" value="1"/>
</dbReference>
<evidence type="ECO:0000313" key="4">
    <source>
        <dbReference type="Proteomes" id="UP000307201"/>
    </source>
</evidence>
<sequence>MKLMYLCSWGKNKEKTWSGTSYSLYKALMKKTDIQEVDMSFSKSNKIILDILNLRIRNGKLKINSPYRKLTTIAKQKKLDKVTKNKDNIPKLLIEDFGEGENLYFYTDLTIDAVLDIYKNKPDIKKYVNFSYVPDKDLHRQNVDQQRIFKNSEGIFTMSQWLADNLVNHSDFPKGMVHPVGGGINLDINNIKKVPKTNNKILFVGRDFIRKGGDLVVEAFKLLRRDYLPEAELYVAGPKNNQFENEEGIVFLGDLKPDQLSEYFNKCDIFCMPSRFEAYGLVFIEALVYGLPCIARNDFAMKEFIADGENGYLIDNDDPIILAKKMKDLLQNEKIKEHVLSRRDYYIKEYSWDSVADRILKVIQKNEK</sequence>
<gene>
    <name evidence="3" type="ORF">FEZ48_11890</name>
</gene>